<evidence type="ECO:0000313" key="3">
    <source>
        <dbReference type="Proteomes" id="UP000002745"/>
    </source>
</evidence>
<gene>
    <name evidence="2" type="ordered locus">Hbal_2737</name>
</gene>
<sequence length="179" mass="19256">MLTIFDKIGRLLDSSVEQSARSSARLHGRRSALAKIGGFVAGGLVISVLPFDRAWGSPTPVEKEGDGDDTSCDYWRYCALDGNLCTTMGGSTTSCPVGAEASEVSWVGTCHNPGDERDYLVSYYDCCGKTGYSEAQFCLRSEGERPAYSMGLHNDINWCMANANKGYHCTVALIVGVAE</sequence>
<dbReference type="Proteomes" id="UP000002745">
    <property type="component" value="Chromosome"/>
</dbReference>
<reference evidence="3" key="1">
    <citation type="journal article" date="2011" name="J. Bacteriol.">
        <title>Genome sequences of eight morphologically diverse alphaproteobacteria.</title>
        <authorList>
            <consortium name="US DOE Joint Genome Institute"/>
            <person name="Brown P.J."/>
            <person name="Kysela D.T."/>
            <person name="Buechlein A."/>
            <person name="Hemmerich C."/>
            <person name="Brun Y.V."/>
        </authorList>
    </citation>
    <scope>NUCLEOTIDE SEQUENCE [LARGE SCALE GENOMIC DNA]</scope>
    <source>
        <strain evidence="3">ATCC 49814 / DSM 5838 / IFAM 1418</strain>
    </source>
</reference>
<evidence type="ECO:0000259" key="1">
    <source>
        <dbReference type="Pfam" id="PF02975"/>
    </source>
</evidence>
<dbReference type="GO" id="GO:0042597">
    <property type="term" value="C:periplasmic space"/>
    <property type="evidence" value="ECO:0007669"/>
    <property type="project" value="InterPro"/>
</dbReference>
<dbReference type="GO" id="GO:0030059">
    <property type="term" value="F:aralkylamine dehydrogenase (azurin) activity"/>
    <property type="evidence" value="ECO:0007669"/>
    <property type="project" value="UniProtKB-EC"/>
</dbReference>
<dbReference type="Gene3D" id="2.60.30.10">
    <property type="entry name" value="Methylamine/Aralkylamine dehydrogenase light chain"/>
    <property type="match status" value="1"/>
</dbReference>
<proteinExistence type="predicted"/>
<dbReference type="eggNOG" id="ENOG502ZHBX">
    <property type="taxonomic scope" value="Bacteria"/>
</dbReference>
<dbReference type="GO" id="GO:0009308">
    <property type="term" value="P:amine metabolic process"/>
    <property type="evidence" value="ECO:0007669"/>
    <property type="project" value="InterPro"/>
</dbReference>
<keyword evidence="3" id="KW-1185">Reference proteome</keyword>
<organism evidence="2 3">
    <name type="scientific">Hirschia baltica (strain ATCC 49814 / DSM 5838 / IFAM 1418)</name>
    <dbReference type="NCBI Taxonomy" id="582402"/>
    <lineage>
        <taxon>Bacteria</taxon>
        <taxon>Pseudomonadati</taxon>
        <taxon>Pseudomonadota</taxon>
        <taxon>Alphaproteobacteria</taxon>
        <taxon>Hyphomonadales</taxon>
        <taxon>Hyphomonadaceae</taxon>
        <taxon>Hirschia</taxon>
    </lineage>
</organism>
<protein>
    <submittedName>
        <fullName evidence="2">Aralkylamine dehydrogenase</fullName>
        <ecNumber evidence="2">1.4.9.2</ecNumber>
    </submittedName>
</protein>
<dbReference type="HOGENOM" id="CLU_116271_0_0_5"/>
<dbReference type="STRING" id="582402.Hbal_2737"/>
<evidence type="ECO:0000313" key="2">
    <source>
        <dbReference type="EMBL" id="ACT60410.1"/>
    </source>
</evidence>
<dbReference type="AlphaFoldDB" id="C6XQB1"/>
<dbReference type="KEGG" id="hba:Hbal_2737"/>
<dbReference type="InterPro" id="IPR036560">
    <property type="entry name" value="MADH/AADH_L_sf"/>
</dbReference>
<dbReference type="Pfam" id="PF02975">
    <property type="entry name" value="Me-amine-dh_L"/>
    <property type="match status" value="1"/>
</dbReference>
<keyword evidence="2" id="KW-0560">Oxidoreductase</keyword>
<feature type="domain" description="Methylamine/Aralkylamine dehydrogenase light chain C-terminal" evidence="1">
    <location>
        <begin position="66"/>
        <end position="176"/>
    </location>
</feature>
<dbReference type="OrthoDB" id="7628766at2"/>
<dbReference type="EC" id="1.4.9.2" evidence="2"/>
<accession>C6XQB1</accession>
<dbReference type="RefSeq" id="WP_015828560.1">
    <property type="nucleotide sequence ID" value="NC_012982.1"/>
</dbReference>
<dbReference type="SUPFAM" id="SSF57561">
    <property type="entry name" value="Methylamine dehydrogenase, L chain"/>
    <property type="match status" value="1"/>
</dbReference>
<dbReference type="InterPro" id="IPR013504">
    <property type="entry name" value="MADH/AADH_Ltc_C_dom"/>
</dbReference>
<name>C6XQB1_HIRBI</name>
<dbReference type="EMBL" id="CP001678">
    <property type="protein sequence ID" value="ACT60410.1"/>
    <property type="molecule type" value="Genomic_DNA"/>
</dbReference>